<gene>
    <name evidence="1" type="ORF">CNX70_19305</name>
</gene>
<dbReference type="KEGG" id="jsv:CNX70_19305"/>
<accession>A0A290WZD1</accession>
<protein>
    <submittedName>
        <fullName evidence="1">Uncharacterized protein</fullName>
    </submittedName>
</protein>
<dbReference type="Proteomes" id="UP000218437">
    <property type="component" value="Chromosome"/>
</dbReference>
<keyword evidence="2" id="KW-1185">Reference proteome</keyword>
<dbReference type="RefSeq" id="WP_096236208.1">
    <property type="nucleotide sequence ID" value="NZ_CP023422.1"/>
</dbReference>
<dbReference type="AlphaFoldDB" id="A0A290WZD1"/>
<dbReference type="EMBL" id="CP023422">
    <property type="protein sequence ID" value="ATD62058.1"/>
    <property type="molecule type" value="Genomic_DNA"/>
</dbReference>
<evidence type="ECO:0000313" key="2">
    <source>
        <dbReference type="Proteomes" id="UP000218437"/>
    </source>
</evidence>
<proteinExistence type="predicted"/>
<evidence type="ECO:0000313" key="1">
    <source>
        <dbReference type="EMBL" id="ATD62058.1"/>
    </source>
</evidence>
<sequence>MSDLQELDELLCSDDDEYERLDLFQEADELIGQLQIADVPALLALWPQRSLCWQQRYTQASSNIDGAVLRALLAGLLQIKETTHGVFELMSRLPATADASALSDALLDYAEQAWHAQGPARHRHIQISCWSCGLSGRLLKRLGLSAWKDAGL</sequence>
<reference evidence="1 2" key="1">
    <citation type="submission" date="2017-09" db="EMBL/GenBank/DDBJ databases">
        <title>Complete genome sequence of Janthinobacterium svalbardensis PAMC 27463.</title>
        <authorList>
            <person name="Cho Y.-J."/>
            <person name="Cho A."/>
            <person name="Kim O.-S."/>
            <person name="Lee J.-I."/>
        </authorList>
    </citation>
    <scope>NUCLEOTIDE SEQUENCE [LARGE SCALE GENOMIC DNA]</scope>
    <source>
        <strain evidence="1 2">PAMC 27463</strain>
    </source>
</reference>
<name>A0A290WZD1_9BURK</name>
<organism evidence="1 2">
    <name type="scientific">Janthinobacterium svalbardensis</name>
    <dbReference type="NCBI Taxonomy" id="368607"/>
    <lineage>
        <taxon>Bacteria</taxon>
        <taxon>Pseudomonadati</taxon>
        <taxon>Pseudomonadota</taxon>
        <taxon>Betaproteobacteria</taxon>
        <taxon>Burkholderiales</taxon>
        <taxon>Oxalobacteraceae</taxon>
        <taxon>Janthinobacterium</taxon>
    </lineage>
</organism>